<dbReference type="InterPro" id="IPR006544">
    <property type="entry name" value="P-type_TPase_V"/>
</dbReference>
<dbReference type="Gene3D" id="3.40.50.1000">
    <property type="entry name" value="HAD superfamily/HAD-like"/>
    <property type="match status" value="1"/>
</dbReference>
<feature type="domain" description="P5B-type ATPase N-terminal" evidence="16">
    <location>
        <begin position="17"/>
        <end position="82"/>
    </location>
</feature>
<comment type="similarity">
    <text evidence="2 13">Belongs to the cation transport ATPase (P-type) (TC 3.A.3) family. Type V subfamily.</text>
</comment>
<feature type="transmembrane region" description="Helical" evidence="13">
    <location>
        <begin position="1034"/>
        <end position="1051"/>
    </location>
</feature>
<feature type="transmembrane region" description="Helical" evidence="13">
    <location>
        <begin position="850"/>
        <end position="871"/>
    </location>
</feature>
<evidence type="ECO:0000256" key="2">
    <source>
        <dbReference type="ARBA" id="ARBA00006000"/>
    </source>
</evidence>
<dbReference type="Pfam" id="PF13246">
    <property type="entry name" value="Cation_ATPase"/>
    <property type="match status" value="1"/>
</dbReference>
<dbReference type="InterPro" id="IPR008250">
    <property type="entry name" value="ATPase_P-typ_transduc_dom_A_sf"/>
</dbReference>
<dbReference type="KEGG" id="dpx:DAPPUDRAFT_318475"/>
<keyword evidence="11 13" id="KW-0472">Membrane</keyword>
<evidence type="ECO:0000256" key="12">
    <source>
        <dbReference type="ARBA" id="ARBA00049360"/>
    </source>
</evidence>
<dbReference type="eggNOG" id="KOG0208">
    <property type="taxonomic scope" value="Eukaryota"/>
</dbReference>
<dbReference type="InterPro" id="IPR023298">
    <property type="entry name" value="ATPase_P-typ_TM_dom_sf"/>
</dbReference>
<keyword evidence="5 13" id="KW-0479">Metal-binding</keyword>
<evidence type="ECO:0000256" key="11">
    <source>
        <dbReference type="ARBA" id="ARBA00023136"/>
    </source>
</evidence>
<dbReference type="InterPro" id="IPR001757">
    <property type="entry name" value="P_typ_ATPase"/>
</dbReference>
<evidence type="ECO:0000256" key="7">
    <source>
        <dbReference type="ARBA" id="ARBA00022840"/>
    </source>
</evidence>
<keyword evidence="7 13" id="KW-0067">ATP-binding</keyword>
<dbReference type="Gene3D" id="2.70.150.10">
    <property type="entry name" value="Calcium-transporting ATPase, cytoplasmic transduction domain A"/>
    <property type="match status" value="1"/>
</dbReference>
<keyword evidence="6 13" id="KW-0547">Nucleotide-binding</keyword>
<dbReference type="InterPro" id="IPR044492">
    <property type="entry name" value="P_typ_ATPase_HD_dom"/>
</dbReference>
<feature type="transmembrane region" description="Helical" evidence="13">
    <location>
        <begin position="966"/>
        <end position="984"/>
    </location>
</feature>
<evidence type="ECO:0000259" key="15">
    <source>
        <dbReference type="Pfam" id="PF00122"/>
    </source>
</evidence>
<dbReference type="GO" id="GO:1902047">
    <property type="term" value="P:polyamine transmembrane transport"/>
    <property type="evidence" value="ECO:0000318"/>
    <property type="project" value="GO_Central"/>
</dbReference>
<name>E9GIY7_DAPPU</name>
<dbReference type="FunFam" id="2.70.150.10:FF:000203">
    <property type="entry name" value="Cation-transporting ATPase"/>
    <property type="match status" value="1"/>
</dbReference>
<feature type="compositionally biased region" description="Pro residues" evidence="14">
    <location>
        <begin position="1186"/>
        <end position="1198"/>
    </location>
</feature>
<dbReference type="PANTHER" id="PTHR45630:SF8">
    <property type="entry name" value="CATION-TRANSPORTING ATPASE"/>
    <property type="match status" value="1"/>
</dbReference>
<dbReference type="InParanoid" id="E9GIY7"/>
<accession>E9GIY7</accession>
<dbReference type="Gene3D" id="3.40.1110.10">
    <property type="entry name" value="Calcium-transporting ATPase, cytoplasmic domain N"/>
    <property type="match status" value="1"/>
</dbReference>
<dbReference type="SUPFAM" id="SSF56784">
    <property type="entry name" value="HAD-like"/>
    <property type="match status" value="1"/>
</dbReference>
<dbReference type="PRINTS" id="PR00121">
    <property type="entry name" value="NAKATPASE"/>
</dbReference>
<evidence type="ECO:0000256" key="4">
    <source>
        <dbReference type="ARBA" id="ARBA00022692"/>
    </source>
</evidence>
<dbReference type="Pfam" id="PF12409">
    <property type="entry name" value="P5-ATPase"/>
    <property type="match status" value="1"/>
</dbReference>
<dbReference type="InterPro" id="IPR023299">
    <property type="entry name" value="ATPase_P-typ_cyto_dom_N"/>
</dbReference>
<dbReference type="HOGENOM" id="CLU_001828_0_0_1"/>
<evidence type="ECO:0000256" key="1">
    <source>
        <dbReference type="ARBA" id="ARBA00004141"/>
    </source>
</evidence>
<evidence type="ECO:0000256" key="6">
    <source>
        <dbReference type="ARBA" id="ARBA00022741"/>
    </source>
</evidence>
<evidence type="ECO:0000313" key="18">
    <source>
        <dbReference type="Proteomes" id="UP000000305"/>
    </source>
</evidence>
<evidence type="ECO:0000256" key="3">
    <source>
        <dbReference type="ARBA" id="ARBA00022553"/>
    </source>
</evidence>
<evidence type="ECO:0000313" key="17">
    <source>
        <dbReference type="EMBL" id="EFX80574.1"/>
    </source>
</evidence>
<dbReference type="SFLD" id="SFLDS00003">
    <property type="entry name" value="Haloacid_Dehalogenase"/>
    <property type="match status" value="1"/>
</dbReference>
<dbReference type="EMBL" id="GL732547">
    <property type="protein sequence ID" value="EFX80574.1"/>
    <property type="molecule type" value="Genomic_DNA"/>
</dbReference>
<feature type="transmembrane region" description="Helical" evidence="13">
    <location>
        <begin position="915"/>
        <end position="938"/>
    </location>
</feature>
<evidence type="ECO:0000256" key="9">
    <source>
        <dbReference type="ARBA" id="ARBA00022967"/>
    </source>
</evidence>
<dbReference type="OMA" id="VPCENAM"/>
<dbReference type="PROSITE" id="PS00154">
    <property type="entry name" value="ATPASE_E1_E2"/>
    <property type="match status" value="1"/>
</dbReference>
<dbReference type="FunFam" id="3.40.50.1000:FF:000068">
    <property type="entry name" value="Cation-transporting ATPase"/>
    <property type="match status" value="1"/>
</dbReference>
<dbReference type="SUPFAM" id="SSF81665">
    <property type="entry name" value="Calcium ATPase, transmembrane domain M"/>
    <property type="match status" value="1"/>
</dbReference>
<dbReference type="GO" id="GO:0015203">
    <property type="term" value="F:polyamine transmembrane transporter activity"/>
    <property type="evidence" value="ECO:0000318"/>
    <property type="project" value="GO_Central"/>
</dbReference>
<evidence type="ECO:0000256" key="13">
    <source>
        <dbReference type="RuleBase" id="RU362082"/>
    </source>
</evidence>
<dbReference type="PRINTS" id="PR00119">
    <property type="entry name" value="CATATPASE"/>
</dbReference>
<sequence length="1316" mass="148170">MGQSDSLPVKINADGTNELEVRGYRVHRGRCALACAALILTLGLLLVLLVWRKDIKMWMFYKECSLEHASKILVKDTFGVFYEEDAAEERCGPILEPKTRFFVNKKVKYIWDKKTLQFNRLKCYDENAEFQSFHENPGGLGLQEVNERHQKYGANFIRITVLPVYRLILKEISNPFYLFQFYTIVVWMAQSYYDYSALVLATTMIAVGSSVYETRKHMVSLKKKVQVAGSATVVRGGVEKRILTQQLVPGDILCINPLEDKVPFHCDAVLVEGTCSVDESMLTGESYPITKMPVPEDRETFEYEVHKRHILFNGTQLLQGRPQGNNVFLKAVVIRTGFMTSKGELIRAILFPKPIHFRFYADLIQVAILFLGNTKEIILHSLDIVTFVVPPMLPAALTATTAFAQRRLREKKIFCLSAKHISLSGGVDVACFDKTGTLTETDIDLAGAIPIQEGEFRKPVLQLSSLSEAHPLLQAAATCHTLIKVNDQLNGYSIDRKMFDATKWNFADGPTGVNADYGVETPYLVSSPSWNENQESSPHPTVEYGLLKRFPFESTIKRMTVIAQRKGNERYNVFIKGAPEIIAELCDPVTVPSNYYAVLKHYTIQGYRVIALAVKTLSPHFTWTHIQQMTRDEVEANPELIGLLIMRNQLKKETIPAIRILHEAHIRTVMVTGDNLQTAVTVAKDCDMIDRVQRIIQVEAAIIPASIHGAQHLQVLYNDPLAMPEFIAGTDVHNGNYCFAMDGPSFELLRIHDPALLDKCIHRGKVFARMAPEHKQHLIEALQKIGRQVAMVGDGCNDCGALRTADAGISLSMADASVAAPFTSQETNISCVAPLICEGRTTLDAAFGTFQFAIGICFIFFVGVLMLYSISTTPSDFQYVIWDFGIAIVPFFTIGNTTPPKYLHPRRPLRHLWAFLPLFSFFTFLGWQTVIMLIGWFYCHAQPWFEPFVFEPGKHPPNPCYEETTIFYLMCIGSIVAALVFSPSEPYSRSSFTNKIFIAWFLEATVAVLCVMFITNEGFVYWCNFKTPPHTEYTVVILVLGLAGGLFCFCWEKYLIRGWMYHWVWPRINRIRPPRHTYQKIEKELKSKPDWPKLGGKDISEDLEWEPSQPPSPTVKVAVEFLGEEDQIASISPGRNSVRDLVGRSKATFRTFQGSRRGGYTVNGSKLEPDFVHESIPLTVSVNVQAPPPPPPRSPLPPTTDEDESGEDFPPPPHSLPDEFLSAQSSPVQILAIRPFDDDEEQAAASAPPPFDIDVQQRSPLSRGGQGMFQLIDEKHDDEPDSDVQLLAYRVTRRPSDLSPSQQRRHLNGHGLHSIE</sequence>
<organism evidence="17 18">
    <name type="scientific">Daphnia pulex</name>
    <name type="common">Water flea</name>
    <dbReference type="NCBI Taxonomy" id="6669"/>
    <lineage>
        <taxon>Eukaryota</taxon>
        <taxon>Metazoa</taxon>
        <taxon>Ecdysozoa</taxon>
        <taxon>Arthropoda</taxon>
        <taxon>Crustacea</taxon>
        <taxon>Branchiopoda</taxon>
        <taxon>Diplostraca</taxon>
        <taxon>Cladocera</taxon>
        <taxon>Anomopoda</taxon>
        <taxon>Daphniidae</taxon>
        <taxon>Daphnia</taxon>
    </lineage>
</organism>
<feature type="transmembrane region" description="Helical" evidence="13">
    <location>
        <begin position="996"/>
        <end position="1014"/>
    </location>
</feature>
<dbReference type="Proteomes" id="UP000000305">
    <property type="component" value="Unassembled WGS sequence"/>
</dbReference>
<dbReference type="GO" id="GO:0046872">
    <property type="term" value="F:metal ion binding"/>
    <property type="evidence" value="ECO:0007669"/>
    <property type="project" value="UniProtKB-UniRule"/>
</dbReference>
<dbReference type="GO" id="GO:0005524">
    <property type="term" value="F:ATP binding"/>
    <property type="evidence" value="ECO:0007669"/>
    <property type="project" value="UniProtKB-UniRule"/>
</dbReference>
<feature type="transmembrane region" description="Helical" evidence="13">
    <location>
        <begin position="31"/>
        <end position="51"/>
    </location>
</feature>
<dbReference type="PhylomeDB" id="E9GIY7"/>
<dbReference type="GO" id="GO:0016887">
    <property type="term" value="F:ATP hydrolysis activity"/>
    <property type="evidence" value="ECO:0007669"/>
    <property type="project" value="InterPro"/>
</dbReference>
<protein>
    <recommendedName>
        <fullName evidence="13">Cation-transporting ATPase</fullName>
        <ecNumber evidence="13">7.2.2.-</ecNumber>
    </recommendedName>
</protein>
<dbReference type="OrthoDB" id="48943at2759"/>
<keyword evidence="18" id="KW-1185">Reference proteome</keyword>
<keyword evidence="3" id="KW-0597">Phosphoprotein</keyword>
<dbReference type="InterPro" id="IPR018303">
    <property type="entry name" value="ATPase_P-typ_P_site"/>
</dbReference>
<dbReference type="GO" id="GO:0006874">
    <property type="term" value="P:intracellular calcium ion homeostasis"/>
    <property type="evidence" value="ECO:0000318"/>
    <property type="project" value="GO_Central"/>
</dbReference>
<dbReference type="SUPFAM" id="SSF81653">
    <property type="entry name" value="Calcium ATPase, transduction domain A"/>
    <property type="match status" value="1"/>
</dbReference>
<keyword evidence="10 13" id="KW-1133">Transmembrane helix</keyword>
<feature type="region of interest" description="Disordered" evidence="14">
    <location>
        <begin position="1182"/>
        <end position="1316"/>
    </location>
</feature>
<evidence type="ECO:0000256" key="10">
    <source>
        <dbReference type="ARBA" id="ARBA00022989"/>
    </source>
</evidence>
<comment type="catalytic activity">
    <reaction evidence="12 13">
        <text>ATP + H2O = ADP + phosphate + H(+)</text>
        <dbReference type="Rhea" id="RHEA:13065"/>
        <dbReference type="ChEBI" id="CHEBI:15377"/>
        <dbReference type="ChEBI" id="CHEBI:15378"/>
        <dbReference type="ChEBI" id="CHEBI:30616"/>
        <dbReference type="ChEBI" id="CHEBI:43474"/>
        <dbReference type="ChEBI" id="CHEBI:456216"/>
    </reaction>
</comment>
<evidence type="ECO:0000256" key="14">
    <source>
        <dbReference type="SAM" id="MobiDB-lite"/>
    </source>
</evidence>
<dbReference type="NCBIfam" id="TIGR01494">
    <property type="entry name" value="ATPase_P-type"/>
    <property type="match status" value="2"/>
</dbReference>
<evidence type="ECO:0000256" key="8">
    <source>
        <dbReference type="ARBA" id="ARBA00022842"/>
    </source>
</evidence>
<dbReference type="SFLD" id="SFLDG00002">
    <property type="entry name" value="C1.7:_P-type_atpase_like"/>
    <property type="match status" value="1"/>
</dbReference>
<feature type="domain" description="P-type ATPase A" evidence="15">
    <location>
        <begin position="229"/>
        <end position="349"/>
    </location>
</feature>
<dbReference type="GO" id="GO:0016020">
    <property type="term" value="C:membrane"/>
    <property type="evidence" value="ECO:0000318"/>
    <property type="project" value="GO_Central"/>
</dbReference>
<dbReference type="GO" id="GO:0019829">
    <property type="term" value="F:ATPase-coupled monoatomic cation transmembrane transporter activity"/>
    <property type="evidence" value="ECO:0000318"/>
    <property type="project" value="GO_Central"/>
</dbReference>
<dbReference type="InterPro" id="IPR023214">
    <property type="entry name" value="HAD_sf"/>
</dbReference>
<dbReference type="SFLD" id="SFLDF00027">
    <property type="entry name" value="p-type_atpase"/>
    <property type="match status" value="1"/>
</dbReference>
<dbReference type="PANTHER" id="PTHR45630">
    <property type="entry name" value="CATION-TRANSPORTING ATPASE-RELATED"/>
    <property type="match status" value="1"/>
</dbReference>
<evidence type="ECO:0000259" key="16">
    <source>
        <dbReference type="Pfam" id="PF12409"/>
    </source>
</evidence>
<comment type="subcellular location">
    <subcellularLocation>
        <location evidence="1 13">Membrane</location>
        <topology evidence="1 13">Multi-pass membrane protein</topology>
    </subcellularLocation>
</comment>
<dbReference type="FunFam" id="3.40.1110.10:FF:000187">
    <property type="entry name" value="Cation-transporting ATPase"/>
    <property type="match status" value="1"/>
</dbReference>
<dbReference type="InterPro" id="IPR059000">
    <property type="entry name" value="ATPase_P-type_domA"/>
</dbReference>
<dbReference type="EC" id="7.2.2.-" evidence="13"/>
<dbReference type="GO" id="GO:0140358">
    <property type="term" value="F:P-type transmembrane transporter activity"/>
    <property type="evidence" value="ECO:0007669"/>
    <property type="project" value="InterPro"/>
</dbReference>
<dbReference type="SUPFAM" id="SSF81660">
    <property type="entry name" value="Metal cation-transporting ATPase, ATP-binding domain N"/>
    <property type="match status" value="1"/>
</dbReference>
<reference evidence="17 18" key="1">
    <citation type="journal article" date="2011" name="Science">
        <title>The ecoresponsive genome of Daphnia pulex.</title>
        <authorList>
            <person name="Colbourne J.K."/>
            <person name="Pfrender M.E."/>
            <person name="Gilbert D."/>
            <person name="Thomas W.K."/>
            <person name="Tucker A."/>
            <person name="Oakley T.H."/>
            <person name="Tokishita S."/>
            <person name="Aerts A."/>
            <person name="Arnold G.J."/>
            <person name="Basu M.K."/>
            <person name="Bauer D.J."/>
            <person name="Caceres C.E."/>
            <person name="Carmel L."/>
            <person name="Casola C."/>
            <person name="Choi J.H."/>
            <person name="Detter J.C."/>
            <person name="Dong Q."/>
            <person name="Dusheyko S."/>
            <person name="Eads B.D."/>
            <person name="Frohlich T."/>
            <person name="Geiler-Samerotte K.A."/>
            <person name="Gerlach D."/>
            <person name="Hatcher P."/>
            <person name="Jogdeo S."/>
            <person name="Krijgsveld J."/>
            <person name="Kriventseva E.V."/>
            <person name="Kultz D."/>
            <person name="Laforsch C."/>
            <person name="Lindquist E."/>
            <person name="Lopez J."/>
            <person name="Manak J.R."/>
            <person name="Muller J."/>
            <person name="Pangilinan J."/>
            <person name="Patwardhan R.P."/>
            <person name="Pitluck S."/>
            <person name="Pritham E.J."/>
            <person name="Rechtsteiner A."/>
            <person name="Rho M."/>
            <person name="Rogozin I.B."/>
            <person name="Sakarya O."/>
            <person name="Salamov A."/>
            <person name="Schaack S."/>
            <person name="Shapiro H."/>
            <person name="Shiga Y."/>
            <person name="Skalitzky C."/>
            <person name="Smith Z."/>
            <person name="Souvorov A."/>
            <person name="Sung W."/>
            <person name="Tang Z."/>
            <person name="Tsuchiya D."/>
            <person name="Tu H."/>
            <person name="Vos H."/>
            <person name="Wang M."/>
            <person name="Wolf Y.I."/>
            <person name="Yamagata H."/>
            <person name="Yamada T."/>
            <person name="Ye Y."/>
            <person name="Shaw J.R."/>
            <person name="Andrews J."/>
            <person name="Crease T.J."/>
            <person name="Tang H."/>
            <person name="Lucas S.M."/>
            <person name="Robertson H.M."/>
            <person name="Bork P."/>
            <person name="Koonin E.V."/>
            <person name="Zdobnov E.M."/>
            <person name="Grigoriev I.V."/>
            <person name="Lynch M."/>
            <person name="Boore J.L."/>
        </authorList>
    </citation>
    <scope>NUCLEOTIDE SEQUENCE [LARGE SCALE GENOMIC DNA]</scope>
</reference>
<dbReference type="STRING" id="6669.E9GIY7"/>
<evidence type="ECO:0000256" key="5">
    <source>
        <dbReference type="ARBA" id="ARBA00022723"/>
    </source>
</evidence>
<dbReference type="Pfam" id="PF00122">
    <property type="entry name" value="E1-E2_ATPase"/>
    <property type="match status" value="1"/>
</dbReference>
<dbReference type="InterPro" id="IPR036412">
    <property type="entry name" value="HAD-like_sf"/>
</dbReference>
<comment type="caution">
    <text evidence="13">Lacks conserved residue(s) required for the propagation of feature annotation.</text>
</comment>
<keyword evidence="4 13" id="KW-0812">Transmembrane</keyword>
<dbReference type="NCBIfam" id="TIGR01657">
    <property type="entry name" value="P-ATPase-V"/>
    <property type="match status" value="1"/>
</dbReference>
<proteinExistence type="inferred from homology"/>
<keyword evidence="8 13" id="KW-0460">Magnesium</keyword>
<gene>
    <name evidence="17" type="ORF">DAPPUDRAFT_318475</name>
</gene>
<dbReference type="InterPro" id="IPR047819">
    <property type="entry name" value="P5A-ATPase_N"/>
</dbReference>
<keyword evidence="9 13" id="KW-1278">Translocase</keyword>